<feature type="domain" description="HMG box" evidence="4">
    <location>
        <begin position="98"/>
        <end position="166"/>
    </location>
</feature>
<feature type="compositionally biased region" description="Basic and acidic residues" evidence="3">
    <location>
        <begin position="86"/>
        <end position="99"/>
    </location>
</feature>
<dbReference type="GeneID" id="14921888"/>
<evidence type="ECO:0000313" key="5">
    <source>
        <dbReference type="EMBL" id="ELR21013.1"/>
    </source>
</evidence>
<dbReference type="InterPro" id="IPR050342">
    <property type="entry name" value="HMGB"/>
</dbReference>
<dbReference type="OrthoDB" id="2161491at2759"/>
<feature type="compositionally biased region" description="Basic and acidic residues" evidence="3">
    <location>
        <begin position="46"/>
        <end position="63"/>
    </location>
</feature>
<dbReference type="SUPFAM" id="SSF47095">
    <property type="entry name" value="HMG-box"/>
    <property type="match status" value="1"/>
</dbReference>
<dbReference type="KEGG" id="acan:ACA1_280670"/>
<dbReference type="OMA" id="GAMWREL"/>
<evidence type="ECO:0000259" key="4">
    <source>
        <dbReference type="PROSITE" id="PS50118"/>
    </source>
</evidence>
<dbReference type="Gene3D" id="1.10.30.10">
    <property type="entry name" value="High mobility group box domain"/>
    <property type="match status" value="1"/>
</dbReference>
<proteinExistence type="predicted"/>
<dbReference type="AlphaFoldDB" id="L8H8G5"/>
<name>L8H8G5_ACACF</name>
<protein>
    <submittedName>
        <fullName evidence="5">HMG (High mobility group) box domain containing protein</fullName>
    </submittedName>
</protein>
<evidence type="ECO:0000256" key="1">
    <source>
        <dbReference type="ARBA" id="ARBA00023125"/>
    </source>
</evidence>
<dbReference type="STRING" id="1257118.L8H8G5"/>
<feature type="region of interest" description="Disordered" evidence="3">
    <location>
        <begin position="1"/>
        <end position="99"/>
    </location>
</feature>
<keyword evidence="6" id="KW-1185">Reference proteome</keyword>
<feature type="compositionally biased region" description="Basic residues" evidence="3">
    <location>
        <begin position="64"/>
        <end position="85"/>
    </location>
</feature>
<accession>L8H8G5</accession>
<dbReference type="InterPro" id="IPR009071">
    <property type="entry name" value="HMG_box_dom"/>
</dbReference>
<evidence type="ECO:0000313" key="6">
    <source>
        <dbReference type="Proteomes" id="UP000011083"/>
    </source>
</evidence>
<dbReference type="VEuPathDB" id="AmoebaDB:ACA1_280670"/>
<keyword evidence="1 2" id="KW-0238">DNA-binding</keyword>
<feature type="DNA-binding region" description="HMG box" evidence="2">
    <location>
        <begin position="98"/>
        <end position="166"/>
    </location>
</feature>
<feature type="compositionally biased region" description="Low complexity" evidence="3">
    <location>
        <begin position="1"/>
        <end position="24"/>
    </location>
</feature>
<dbReference type="EMBL" id="KB007908">
    <property type="protein sequence ID" value="ELR21013.1"/>
    <property type="molecule type" value="Genomic_DNA"/>
</dbReference>
<dbReference type="PANTHER" id="PTHR48112">
    <property type="entry name" value="HIGH MOBILITY GROUP PROTEIN DSP1"/>
    <property type="match status" value="1"/>
</dbReference>
<feature type="compositionally biased region" description="Basic residues" evidence="3">
    <location>
        <begin position="25"/>
        <end position="43"/>
    </location>
</feature>
<dbReference type="InterPro" id="IPR036910">
    <property type="entry name" value="HMG_box_dom_sf"/>
</dbReference>
<evidence type="ECO:0000256" key="2">
    <source>
        <dbReference type="PROSITE-ProRule" id="PRU00267"/>
    </source>
</evidence>
<dbReference type="Pfam" id="PF00505">
    <property type="entry name" value="HMG_box"/>
    <property type="match status" value="1"/>
</dbReference>
<dbReference type="Proteomes" id="UP000011083">
    <property type="component" value="Unassembled WGS sequence"/>
</dbReference>
<reference evidence="5 6" key="1">
    <citation type="journal article" date="2013" name="Genome Biol.">
        <title>Genome of Acanthamoeba castellanii highlights extensive lateral gene transfer and early evolution of tyrosine kinase signaling.</title>
        <authorList>
            <person name="Clarke M."/>
            <person name="Lohan A.J."/>
            <person name="Liu B."/>
            <person name="Lagkouvardos I."/>
            <person name="Roy S."/>
            <person name="Zafar N."/>
            <person name="Bertelli C."/>
            <person name="Schilde C."/>
            <person name="Kianianmomeni A."/>
            <person name="Burglin T.R."/>
            <person name="Frech C."/>
            <person name="Turcotte B."/>
            <person name="Kopec K.O."/>
            <person name="Synnott J.M."/>
            <person name="Choo C."/>
            <person name="Paponov I."/>
            <person name="Finkler A."/>
            <person name="Soon Heng Tan C."/>
            <person name="Hutchins A.P."/>
            <person name="Weinmeier T."/>
            <person name="Rattei T."/>
            <person name="Chu J.S."/>
            <person name="Gimenez G."/>
            <person name="Irimia M."/>
            <person name="Rigden D.J."/>
            <person name="Fitzpatrick D.A."/>
            <person name="Lorenzo-Morales J."/>
            <person name="Bateman A."/>
            <person name="Chiu C.H."/>
            <person name="Tang P."/>
            <person name="Hegemann P."/>
            <person name="Fromm H."/>
            <person name="Raoult D."/>
            <person name="Greub G."/>
            <person name="Miranda-Saavedra D."/>
            <person name="Chen N."/>
            <person name="Nash P."/>
            <person name="Ginger M.L."/>
            <person name="Horn M."/>
            <person name="Schaap P."/>
            <person name="Caler L."/>
            <person name="Loftus B."/>
        </authorList>
    </citation>
    <scope>NUCLEOTIDE SEQUENCE [LARGE SCALE GENOMIC DNA]</scope>
    <source>
        <strain evidence="5 6">Neff</strain>
    </source>
</reference>
<dbReference type="SMART" id="SM00398">
    <property type="entry name" value="HMG"/>
    <property type="match status" value="1"/>
</dbReference>
<dbReference type="PROSITE" id="PS50118">
    <property type="entry name" value="HMG_BOX_2"/>
    <property type="match status" value="1"/>
</dbReference>
<gene>
    <name evidence="5" type="ORF">ACA1_280670</name>
</gene>
<dbReference type="GO" id="GO:0005634">
    <property type="term" value="C:nucleus"/>
    <property type="evidence" value="ECO:0007669"/>
    <property type="project" value="UniProtKB-UniRule"/>
</dbReference>
<keyword evidence="2" id="KW-0539">Nucleus</keyword>
<evidence type="ECO:0000256" key="3">
    <source>
        <dbReference type="SAM" id="MobiDB-lite"/>
    </source>
</evidence>
<dbReference type="RefSeq" id="XP_004344756.1">
    <property type="nucleotide sequence ID" value="XM_004344706.1"/>
</dbReference>
<sequence length="174" mass="18935">MSQDVPTTTTTTTPPSSPAAAAPAKGKKKSAAAAKKVVKKPAPPKKTIDKKAKTDKKKADKKEKKGTKSKKATKSKKEKKATKSKKGAEKKVKDANEPKRPMTSYLHFCAASRAEVVKKQPELKGIEVAKALGAMWRELSDEGKKPYIDLSAGDKKRYEKEMDTYKSGITASEE</sequence>
<dbReference type="GO" id="GO:0003677">
    <property type="term" value="F:DNA binding"/>
    <property type="evidence" value="ECO:0007669"/>
    <property type="project" value="UniProtKB-UniRule"/>
</dbReference>
<organism evidence="5 6">
    <name type="scientific">Acanthamoeba castellanii (strain ATCC 30010 / Neff)</name>
    <dbReference type="NCBI Taxonomy" id="1257118"/>
    <lineage>
        <taxon>Eukaryota</taxon>
        <taxon>Amoebozoa</taxon>
        <taxon>Discosea</taxon>
        <taxon>Longamoebia</taxon>
        <taxon>Centramoebida</taxon>
        <taxon>Acanthamoebidae</taxon>
        <taxon>Acanthamoeba</taxon>
    </lineage>
</organism>